<evidence type="ECO:0000256" key="1">
    <source>
        <dbReference type="SAM" id="SignalP"/>
    </source>
</evidence>
<accession>A0ABW4WWT6</accession>
<reference evidence="3" key="1">
    <citation type="journal article" date="2019" name="Int. J. Syst. Evol. Microbiol.">
        <title>The Global Catalogue of Microorganisms (GCM) 10K type strain sequencing project: providing services to taxonomists for standard genome sequencing and annotation.</title>
        <authorList>
            <consortium name="The Broad Institute Genomics Platform"/>
            <consortium name="The Broad Institute Genome Sequencing Center for Infectious Disease"/>
            <person name="Wu L."/>
            <person name="Ma J."/>
        </authorList>
    </citation>
    <scope>NUCLEOTIDE SEQUENCE [LARGE SCALE GENOMIC DNA]</scope>
    <source>
        <strain evidence="3">JCM 16545</strain>
    </source>
</reference>
<keyword evidence="1" id="KW-0732">Signal</keyword>
<proteinExistence type="predicted"/>
<evidence type="ECO:0000313" key="2">
    <source>
        <dbReference type="EMBL" id="MFD2066470.1"/>
    </source>
</evidence>
<keyword evidence="3" id="KW-1185">Reference proteome</keyword>
<name>A0ABW4WWT6_9BACT</name>
<organism evidence="2 3">
    <name type="scientific">Pontibacter silvestris</name>
    <dbReference type="NCBI Taxonomy" id="2305183"/>
    <lineage>
        <taxon>Bacteria</taxon>
        <taxon>Pseudomonadati</taxon>
        <taxon>Bacteroidota</taxon>
        <taxon>Cytophagia</taxon>
        <taxon>Cytophagales</taxon>
        <taxon>Hymenobacteraceae</taxon>
        <taxon>Pontibacter</taxon>
    </lineage>
</organism>
<dbReference type="InterPro" id="IPR011990">
    <property type="entry name" value="TPR-like_helical_dom_sf"/>
</dbReference>
<evidence type="ECO:0008006" key="4">
    <source>
        <dbReference type="Google" id="ProtNLM"/>
    </source>
</evidence>
<dbReference type="RefSeq" id="WP_229960236.1">
    <property type="nucleotide sequence ID" value="NZ_JAJJWI010000007.1"/>
</dbReference>
<feature type="chain" id="PRO_5047305624" description="Tetratricopeptide repeat protein" evidence="1">
    <location>
        <begin position="28"/>
        <end position="351"/>
    </location>
</feature>
<dbReference type="Proteomes" id="UP001597369">
    <property type="component" value="Unassembled WGS sequence"/>
</dbReference>
<protein>
    <recommendedName>
        <fullName evidence="4">Tetratricopeptide repeat protein</fullName>
    </recommendedName>
</protein>
<dbReference type="EMBL" id="JBHUHV010000019">
    <property type="protein sequence ID" value="MFD2066470.1"/>
    <property type="molecule type" value="Genomic_DNA"/>
</dbReference>
<sequence length="351" mass="40370">MRRIFLSFLRSIAVLLFLLSISVNASAADPDYVEVYHPVIHQAEASILNKDYTTALAYYQQAFALVPVPFARDYYNAAVCAVLVNDAKQAFDYLEKLVLSGVSLAYLEQQEVFEPLHETRQWKKFKRRYPKRRREFRHAANLDLRADLDELYARDQYFRQAEGGLKVHGDTIRKIEAANVQKLLGWINQYGYPGEALIGVADTLEEVPRFSIVIQRQTKFRGGYDFSDILTTAVHEGKLAPQAAAFLMDVQAGRNNYKAKALVKVDCYKTEDCIDADQYFQESLSQKEREQIDELRLKLGLEPLTDYKRKVMYSLEDDRFKMNYAWSVATYKVPSKEAAEVLVEKLVVAEL</sequence>
<dbReference type="SUPFAM" id="SSF48452">
    <property type="entry name" value="TPR-like"/>
    <property type="match status" value="1"/>
</dbReference>
<comment type="caution">
    <text evidence="2">The sequence shown here is derived from an EMBL/GenBank/DDBJ whole genome shotgun (WGS) entry which is preliminary data.</text>
</comment>
<gene>
    <name evidence="2" type="ORF">ACFSKU_06195</name>
</gene>
<feature type="signal peptide" evidence="1">
    <location>
        <begin position="1"/>
        <end position="27"/>
    </location>
</feature>
<evidence type="ECO:0000313" key="3">
    <source>
        <dbReference type="Proteomes" id="UP001597369"/>
    </source>
</evidence>